<feature type="compositionally biased region" description="Basic and acidic residues" evidence="1">
    <location>
        <begin position="397"/>
        <end position="408"/>
    </location>
</feature>
<gene>
    <name evidence="3" type="ORF">PACTADRAFT_34339</name>
</gene>
<accession>A0A1E4TS67</accession>
<dbReference type="STRING" id="669874.A0A1E4TS67"/>
<feature type="region of interest" description="Disordered" evidence="1">
    <location>
        <begin position="335"/>
        <end position="450"/>
    </location>
</feature>
<dbReference type="Pfam" id="PF09302">
    <property type="entry name" value="XLF"/>
    <property type="match status" value="1"/>
</dbReference>
<evidence type="ECO:0000313" key="4">
    <source>
        <dbReference type="Proteomes" id="UP000094236"/>
    </source>
</evidence>
<protein>
    <recommendedName>
        <fullName evidence="2">XLF-like N-terminal domain-containing protein</fullName>
    </recommendedName>
</protein>
<sequence length="450" mass="51567">MVQRIGGFQVPKCWSLLEHGGNKNYIYGFIKGESSEENIYTFVITDLINVWIEEICKQQELIDKTKQNGIHVVDRSTALDTLDLLDASINSTGNSDENSSTNSQVLVDVHIHEKCQNDEEEDIPMLSEDEDFVPYELVFSLVRKTITTKNPKPVAYFNWEFNLKLLDNNKLRAEFLERIMFEMFNTMGHFKKVQNKLVEELKNKDRIISLLLESLIDINGFGLSSSSTDEARSDESKDNLETRVEKNNYISKIIPKNSVLRNHLNGFNYKEFEKNYIIKEKHRNNYIWSVIGDTLNQEPLWKLSDHFTLSKSQAPVQEMRNKRVRSSTNEFIEDVDFEKSSSTEKTKNGETKKSQDSGATRARPISSPRKKKAFGIVSSQNIINTSNSTSPRPATYPKHENPEKEKAGNDSPLSSNISEKTPDTSVITEERAKRKLKANPNSFIKAPRNK</sequence>
<dbReference type="Proteomes" id="UP000094236">
    <property type="component" value="Unassembled WGS sequence"/>
</dbReference>
<feature type="compositionally biased region" description="Polar residues" evidence="1">
    <location>
        <begin position="411"/>
        <end position="427"/>
    </location>
</feature>
<evidence type="ECO:0000259" key="2">
    <source>
        <dbReference type="Pfam" id="PF09302"/>
    </source>
</evidence>
<keyword evidence="4" id="KW-1185">Reference proteome</keyword>
<reference evidence="4" key="1">
    <citation type="submission" date="2016-05" db="EMBL/GenBank/DDBJ databases">
        <title>Comparative genomics of biotechnologically important yeasts.</title>
        <authorList>
            <consortium name="DOE Joint Genome Institute"/>
            <person name="Riley R."/>
            <person name="Haridas S."/>
            <person name="Wolfe K.H."/>
            <person name="Lopes M.R."/>
            <person name="Hittinger C.T."/>
            <person name="Goker M."/>
            <person name="Salamov A."/>
            <person name="Wisecaver J."/>
            <person name="Long T.M."/>
            <person name="Aerts A.L."/>
            <person name="Barry K."/>
            <person name="Choi C."/>
            <person name="Clum A."/>
            <person name="Coughlan A.Y."/>
            <person name="Deshpande S."/>
            <person name="Douglass A.P."/>
            <person name="Hanson S.J."/>
            <person name="Klenk H.-P."/>
            <person name="Labutti K."/>
            <person name="Lapidus A."/>
            <person name="Lindquist E."/>
            <person name="Lipzen A."/>
            <person name="Meier-Kolthoff J.P."/>
            <person name="Ohm R.A."/>
            <person name="Otillar R.P."/>
            <person name="Pangilinan J."/>
            <person name="Peng Y."/>
            <person name="Rokas A."/>
            <person name="Rosa C.A."/>
            <person name="Scheuner C."/>
            <person name="Sibirny A.A."/>
            <person name="Slot J.C."/>
            <person name="Stielow J.B."/>
            <person name="Sun H."/>
            <person name="Kurtzman C.P."/>
            <person name="Blackwell M."/>
            <person name="Grigoriev I.V."/>
            <person name="Jeffries T.W."/>
        </authorList>
    </citation>
    <scope>NUCLEOTIDE SEQUENCE [LARGE SCALE GENOMIC DNA]</scope>
    <source>
        <strain evidence="4">NRRL Y-2460</strain>
    </source>
</reference>
<dbReference type="GO" id="GO:0005634">
    <property type="term" value="C:nucleus"/>
    <property type="evidence" value="ECO:0007669"/>
    <property type="project" value="InterPro"/>
</dbReference>
<dbReference type="AlphaFoldDB" id="A0A1E4TS67"/>
<organism evidence="3 4">
    <name type="scientific">Pachysolen tannophilus NRRL Y-2460</name>
    <dbReference type="NCBI Taxonomy" id="669874"/>
    <lineage>
        <taxon>Eukaryota</taxon>
        <taxon>Fungi</taxon>
        <taxon>Dikarya</taxon>
        <taxon>Ascomycota</taxon>
        <taxon>Saccharomycotina</taxon>
        <taxon>Pichiomycetes</taxon>
        <taxon>Pachysolenaceae</taxon>
        <taxon>Pachysolen</taxon>
    </lineage>
</organism>
<feature type="compositionally biased region" description="Basic and acidic residues" evidence="1">
    <location>
        <begin position="337"/>
        <end position="355"/>
    </location>
</feature>
<proteinExistence type="predicted"/>
<dbReference type="InterPro" id="IPR015381">
    <property type="entry name" value="XLF-like_N"/>
</dbReference>
<evidence type="ECO:0000313" key="3">
    <source>
        <dbReference type="EMBL" id="ODV94586.1"/>
    </source>
</evidence>
<feature type="domain" description="XLF-like N-terminal" evidence="2">
    <location>
        <begin position="14"/>
        <end position="164"/>
    </location>
</feature>
<evidence type="ECO:0000256" key="1">
    <source>
        <dbReference type="SAM" id="MobiDB-lite"/>
    </source>
</evidence>
<dbReference type="EMBL" id="KV454015">
    <property type="protein sequence ID" value="ODV94586.1"/>
    <property type="molecule type" value="Genomic_DNA"/>
</dbReference>
<feature type="compositionally biased region" description="Low complexity" evidence="1">
    <location>
        <begin position="378"/>
        <end position="390"/>
    </location>
</feature>
<name>A0A1E4TS67_PACTA</name>
<dbReference type="GO" id="GO:0006302">
    <property type="term" value="P:double-strand break repair"/>
    <property type="evidence" value="ECO:0007669"/>
    <property type="project" value="InterPro"/>
</dbReference>